<dbReference type="InterPro" id="IPR008966">
    <property type="entry name" value="Adhesion_dom_sf"/>
</dbReference>
<dbReference type="InterPro" id="IPR047589">
    <property type="entry name" value="DUF11_rpt"/>
</dbReference>
<dbReference type="InterPro" id="IPR026466">
    <property type="entry name" value="Fim_isopep_form_D2_dom"/>
</dbReference>
<organism evidence="4 5">
    <name type="scientific">Thermotomaculum hydrothermale</name>
    <dbReference type="NCBI Taxonomy" id="981385"/>
    <lineage>
        <taxon>Bacteria</taxon>
        <taxon>Pseudomonadati</taxon>
        <taxon>Acidobacteriota</taxon>
        <taxon>Holophagae</taxon>
        <taxon>Thermotomaculales</taxon>
        <taxon>Thermotomaculaceae</taxon>
        <taxon>Thermotomaculum</taxon>
    </lineage>
</organism>
<feature type="compositionally biased region" description="Acidic residues" evidence="1">
    <location>
        <begin position="3220"/>
        <end position="3230"/>
    </location>
</feature>
<accession>A0A7R6Q0V9</accession>
<dbReference type="InterPro" id="IPR001434">
    <property type="entry name" value="OmcB-like_DUF11"/>
</dbReference>
<feature type="compositionally biased region" description="Polar residues" evidence="1">
    <location>
        <begin position="1810"/>
        <end position="1847"/>
    </location>
</feature>
<evidence type="ECO:0000313" key="4">
    <source>
        <dbReference type="EMBL" id="BBB33538.1"/>
    </source>
</evidence>
<dbReference type="KEGG" id="thyd:TTHT_2101"/>
<dbReference type="EMBL" id="AP017470">
    <property type="protein sequence ID" value="BBB33538.1"/>
    <property type="molecule type" value="Genomic_DNA"/>
</dbReference>
<dbReference type="InterPro" id="IPR051172">
    <property type="entry name" value="Chlamydia_OmcB"/>
</dbReference>
<feature type="region of interest" description="Disordered" evidence="1">
    <location>
        <begin position="3048"/>
        <end position="3101"/>
    </location>
</feature>
<proteinExistence type="predicted"/>
<feature type="compositionally biased region" description="Polar residues" evidence="1">
    <location>
        <begin position="3210"/>
        <end position="3219"/>
    </location>
</feature>
<evidence type="ECO:0000259" key="3">
    <source>
        <dbReference type="PROSITE" id="PS50093"/>
    </source>
</evidence>
<feature type="region of interest" description="Disordered" evidence="1">
    <location>
        <begin position="1791"/>
        <end position="1847"/>
    </location>
</feature>
<dbReference type="Gene3D" id="2.60.40.740">
    <property type="match status" value="10"/>
</dbReference>
<dbReference type="Gene3D" id="2.60.40.10">
    <property type="entry name" value="Immunoglobulins"/>
    <property type="match status" value="3"/>
</dbReference>
<name>A0A7R6Q0V9_9BACT</name>
<protein>
    <recommendedName>
        <fullName evidence="3">PKD domain-containing protein</fullName>
    </recommendedName>
</protein>
<dbReference type="PROSITE" id="PS50093">
    <property type="entry name" value="PKD"/>
    <property type="match status" value="1"/>
</dbReference>
<dbReference type="Pfam" id="PF01345">
    <property type="entry name" value="DUF11"/>
    <property type="match status" value="10"/>
</dbReference>
<dbReference type="NCBIfam" id="TIGR01451">
    <property type="entry name" value="B_ant_repeat"/>
    <property type="match status" value="11"/>
</dbReference>
<dbReference type="CDD" id="cd00146">
    <property type="entry name" value="PKD"/>
    <property type="match status" value="1"/>
</dbReference>
<feature type="region of interest" description="Disordered" evidence="1">
    <location>
        <begin position="2122"/>
        <end position="2153"/>
    </location>
</feature>
<feature type="region of interest" description="Disordered" evidence="1">
    <location>
        <begin position="3210"/>
        <end position="3243"/>
    </location>
</feature>
<sequence length="4183" mass="445053">MKKVTFLFFLFLSLNVFAAVSVSFTQQATSLSEGEEGTWEVTVQNPDSSDVVTDIVVTVPDDFTVTDTGGGTLNSGPPQTITWSSVTVPAGGSYSVSYKARPNCGCSNGEVMQADAGGSTAYSSQIEVKYSFLVVGISPETQDAYVGDTVSWTITIENTGTGDIVNGVNVTDTLGSGFTFQSITGPNAPSDVSNPWNTGPIAAGDSVQYTLTATVTGCDPDTLTNVVLGEFTDGTNICQSKSVTAGVKILVRKPDVSINVGGATTLSYCDPTQNQVTITIDNTNGEGPAKNFKLQMTGLVSDWQVSNVSGATFDSNTDTFTVGDIAAGDSVSFSFYLGPDGTQCGSNITMSDSILYKPDYEDECGNQYTPPYAGPVTYTVDQGTRPHFEVSKSGPRYADRGETGLQYTLTVKFVAPSDYGSVTIDITDDYPDSAQTGLTDGFVVTDPAGGSDDGDKIVWSDVTFNPGDTWTKTITMTAPTDKCAPGHDYTNILSISAVNLTDCLGCPYTVTGEASQNTYINQPDDPAISDSSKTVTYIDSPTGVDAAQVCTNIQYTTCYTFSSNTSPSNWQGIIFSDDMPHQSYVSVDSVKVNGTEYSNYTVTNTSPLQIDLSGLDSEGAPAPNTGATLCLTFTLHADEPACGFIDFSGLYIPSQSSGCSDDDDYDQGVIVNISENNLALDLSNSPKIVDTCDIQQYRIDLVGGGGCSGDVWDLYDLILNVNTNNHYTLVLGDSNYPVEFHNVVDTLGNTINSFDPTDNGDGTYTWNLGDIKHNVNGNTPYITFYMKRDCDATPGTEGWSASAQYNNRCDNDSGSRNKSASANANIYLLNKANLVLKMSAAKYTTYTPYPEFIVQIINSGAGKANDTEYKIDFGSGLTYWDYSVDTGQTPVVTGNQGDSTVTFHWDTLSPNEEVRIKVRAHVVGCDNLTLDGTLTWCDTVCQTVTAHSEVLLPLSDLAITQHTGEPIDSCGYKQSSFTILAKNTGDTDVFNVHVLEELPDGIGYVANSASYTITSSYGNSSGSLEPTVNGQTLDWDFSSLLGTNPDGDKALEPGGTIEITFSVEMIDCTNFQNSTKQARASAEYDKLCQASSGTPDSLSPLFIITVNPTNPHVRVVKEARNITKGTDWVTGEVDADSGDTVEWRITYTSDGDYVAINTVISDTLPSNVTLVSGSFSSTCSTCNETDYFGSGCSIGDMNIGDSCTVTYQTTVDTCTSSPTTNTAKAEYGCDCYRVSNTDSVDLRTTPELPNNQVEVTHSGFTTCGGQITITITNNGGTAYNDGITETLPPGYVYDSSGGCNISFSNTPPGVTHGSGIPNCTGLTDGASTLTWDSTNVDFIAPGETLTITFYVKTDGTYCDTTSSNDSNNPDVSIPNLTNSVSFDYHDSCSNNYSSSGSDTINPTQPDIDISITPDKQIVAEGGTANWTITLTNNGDAPAYNITLTDTLGDGFSNITDDQSGTWSGNTGTWTISGPIAPGDTWVVHVSATVNSGSLLNHAVVEGMCKDQGGSDTCSYTHDEADAYTAGFELTKTVDKATANIGEELTYNIVARFLNTDTFKSVTITDTLPPNTDYVSATQNGGDFPLALTINGQVLTFNLGDFQGLKEFNYNIKVRIKNVSDNASGTILTNNVQADFGIDFDGDDNADASFSQNDSAQTTLTEPNLSITKSINPHTNLQSGDSVTVTLNVTNNGDGPAYRISVTDLLNDTNGDGFVDANDTVVYDCSTIAEGTTPAGYTFSVNGSSPACEVTYTSDGPINPGDTVTFTFTVKISQDAITGSTYTNTARVSGWSLASSDSESGNTSYDRETNGAGSYNISLSRGSVQSKNLISTSEDSTDSGDANINSNPPVAVGEVVEVEITYSIPQGVTNNVRLYDRLQNAISNISWGTYVPGSAELARTSTALSCTDNPGDINNAPVNTFVNVDSNISTNSNSNYYFIYLDLGDVTNSDNDSNTSERYIFRLKVVVNNNTSTNAGTLLYDQGRLRYQDADGSNHYVRTSNVVMHVAEPTPTITKTANPSVASGGDTITFTLQICNTASGSNAASAFDWVINDPLPSEYENPQVTNVDTGSTGANVSASFTGNTLNASIDQLDPGECITITYTAQLKSDVQYGQVVTNTATFQTTSLPGDHGTGNATPGNPGEETGERTGSGNGVNDLYGQSSAIVTINRPSLAKDIVNYKSYYAIEEKPQFRITISVPEGSSNNFVVTDQLPSGLTFVSGSLNVTLSSGITSSNSPDESNANFFSYDTNNNVLTFDFGTLTAQNAGDITIDYTVNVDNVLSNQDGVILQNTATLTFDDPNNAGNTITVGPVNNAHSVRVGEPNLEISKTITQGAVGSEAGDTVSWQIDIANNGHTTAYQVDWRDVLPDGLYNISNAHVSVSGGNVYLNGTTTTVSDSNLQITTTNNNNDTISIEPVEIAPDATLTITFDSVLMDSVVFGETLTNETSANYTSLVNGGRDNSTNPGSVDDDDDSDLNNYEESANQSLTVASDIAIDKRVDKTQVTIGDTVIYTIKVDVIEGVTPNVSVHDILPSGLTYVNHSISQGHIGMNFTNANYNTRLGTGQEVYFDFGDVENPANNSSTDDYFEIEIVARVDNVDANQDGVVLKNGEQLEGSEVYVEYGEDTNNLSRLDYDYDATQSGIQGIPVTIVEPELTITKTADNTEPPLGSIITFTITVSHTSNSHSDAYDVEVTDVLPNGLTFVDCSLPSGSYSVNGQNLTFTKSSLTIGAPDNGQWQFTYRAKLNGDVAVNTVLTNDATVTYKSITGATGASDSGRTGDDCGNANALNDYCANTNESVTATAYTFIDAQKTVDLVNDADGDGTYTPGDTIEYTVTLKNNDGDLTGVQFVDDLPSEITYVAGSLTTTQGSVDDSGAPHLVVNVGDMASNATVTLTFRATINQGVANGTTISNQGYVESDQTVREYTDEDGIDSNGDQPTDVVIGGQDKEYSLYVWKFVELLSDNDSSDSITAGDTMRYYFVFYNEGNKPLTGVTLSDVIPTGLTPVGGSEYVSSGNISLSGNNISVSGMSIAVDDYEYASVDVTINNPLYDSDGDPSTETFVNQGTADSNETDSVLTDGNGDSTDGYQPTSFTATDGSPAQPNIDVEKRWSLLVDNDSDGIVDPGDTIRYTIYVYNNGAVDAENVRLSDNIPSNTTLVSGSVTTSHGVVVTENPVDVNIGTVSASSVEIVTFDVVIDSNVADGTVIQNQASVSGDNFNTEQSDDNGNDDDGINPTLTPVSTGTSGGNYPYNFEKTLYGTSLADTSGLNVAIGEVATFRMSFNLPSGTVNEVAIVDTLPQGLNYVAGSARLARIFDTGLTSSMNPGDINNAPSGSFVSLTDGNDIEINGSQIRLFFGDITNSDNDGNAEQYILEIQAIVDNVMSNQQGTVLTNRAVLTYKDALGQPQLLPEQRVSLNVVEPDIVVNKEAISGGVGSTHGDTVRFRITVSNLSGSAYAYNVNLSDVIPHEFLGAPDGSGSGATKITNIALSTSGGVVVTSTGQPVTNSDVVILSTVENGDTITLNPLTLPPNSSFTIDFDTVVHNDADLGSYVTNTANVDYTSLPTGGRDGSDGEGGLNDYVASYSLSIQLCADLYITSTAENGTIQPSSIRCCDPAGTYTVYFEPDDGYHLAGVYIDGKPSCFCPKMRSFTFEGVSTDHTVHIVFVRDENPVINSFTATPLSGIAPLKVDFSVEAYDPDGANCRDIKEYRWDFNNDGVIDLTTIEPNASHVYALEGVYTAVVYAVDEENAITESFPITIKVTRQNPVGLNGALLGSQSTISGFDIWAVNNNPSAASVTISLVDIKGKALGEKTIEIPPFGKRKLKYDGDLNEASRLVVNANQKLTYYVDKKADKVESTSYLGSITGERLIIPHAAEEKEYWDSKAYIATADNDILKLTLSDESVVTDKDYLHIVDLNNLIKENQDVSTCWGLVEFGDTSPFSTLKPLSGFISFKKKNCDGAFVEMPSKGYSSCILPHIPVEKDLFWTGYVIDNLEYSNQNITFTFYNADGNVVGTKTISVNARSKVKGLFRDDFADVYGNASWAKVEGEGKFVCAEIFGVFPQKNTKIEGGAICGMLVSSDTVIEGILPVVNSDDGHWTGIAIANPNAEQTTVKIRLIDKDGNVTGEKSVDIKGYGQYKVVVDDLFNNQIPAGGYIYLISDKPVSACEIEGDYSYTVMKALTISR</sequence>
<evidence type="ECO:0000256" key="1">
    <source>
        <dbReference type="SAM" id="MobiDB-lite"/>
    </source>
</evidence>
<keyword evidence="2" id="KW-0732">Signal</keyword>
<feature type="signal peptide" evidence="2">
    <location>
        <begin position="1"/>
        <end position="18"/>
    </location>
</feature>
<reference evidence="4 5" key="1">
    <citation type="journal article" date="2012" name="Extremophiles">
        <title>Thermotomaculum hydrothermale gen. nov., sp. nov., a novel heterotrophic thermophile within the phylum Acidobacteria from a deep-sea hydrothermal vent chimney in the Southern Okinawa Trough.</title>
        <authorList>
            <person name="Izumi H."/>
            <person name="Nunoura T."/>
            <person name="Miyazaki M."/>
            <person name="Mino S."/>
            <person name="Toki T."/>
            <person name="Takai K."/>
            <person name="Sako Y."/>
            <person name="Sawabe T."/>
            <person name="Nakagawa S."/>
        </authorList>
    </citation>
    <scope>NUCLEOTIDE SEQUENCE [LARGE SCALE GENOMIC DNA]</scope>
    <source>
        <strain evidence="4 5">AC55</strain>
    </source>
</reference>
<feature type="compositionally biased region" description="Polar residues" evidence="1">
    <location>
        <begin position="3048"/>
        <end position="3100"/>
    </location>
</feature>
<evidence type="ECO:0000313" key="5">
    <source>
        <dbReference type="Proteomes" id="UP000595564"/>
    </source>
</evidence>
<dbReference type="Pfam" id="PF00801">
    <property type="entry name" value="PKD"/>
    <property type="match status" value="1"/>
</dbReference>
<feature type="domain" description="PKD" evidence="3">
    <location>
        <begin position="3707"/>
        <end position="3760"/>
    </location>
</feature>
<feature type="region of interest" description="Disordered" evidence="1">
    <location>
        <begin position="2453"/>
        <end position="2473"/>
    </location>
</feature>
<feature type="chain" id="PRO_5032518412" description="PKD domain-containing protein" evidence="2">
    <location>
        <begin position="19"/>
        <end position="4183"/>
    </location>
</feature>
<dbReference type="RefSeq" id="WP_201327849.1">
    <property type="nucleotide sequence ID" value="NZ_AP017470.1"/>
</dbReference>
<dbReference type="InterPro" id="IPR013783">
    <property type="entry name" value="Ig-like_fold"/>
</dbReference>
<evidence type="ECO:0000256" key="2">
    <source>
        <dbReference type="SAM" id="SignalP"/>
    </source>
</evidence>
<dbReference type="SUPFAM" id="SSF49401">
    <property type="entry name" value="Bacterial adhesins"/>
    <property type="match status" value="2"/>
</dbReference>
<dbReference type="InterPro" id="IPR000601">
    <property type="entry name" value="PKD_dom"/>
</dbReference>
<dbReference type="Proteomes" id="UP000595564">
    <property type="component" value="Chromosome"/>
</dbReference>
<gene>
    <name evidence="4" type="ORF">TTHT_2101</name>
</gene>
<feature type="compositionally biased region" description="Polar residues" evidence="1">
    <location>
        <begin position="2453"/>
        <end position="2465"/>
    </location>
</feature>
<dbReference type="InterPro" id="IPR035986">
    <property type="entry name" value="PKD_dom_sf"/>
</dbReference>
<dbReference type="SUPFAM" id="SSF49299">
    <property type="entry name" value="PKD domain"/>
    <property type="match status" value="1"/>
</dbReference>
<feature type="compositionally biased region" description="Polar residues" evidence="1">
    <location>
        <begin position="1791"/>
        <end position="1803"/>
    </location>
</feature>
<keyword evidence="5" id="KW-1185">Reference proteome</keyword>
<dbReference type="NCBIfam" id="TIGR04226">
    <property type="entry name" value="RrgB_K2N_iso_D2"/>
    <property type="match status" value="5"/>
</dbReference>
<dbReference type="InterPro" id="IPR022409">
    <property type="entry name" value="PKD/Chitinase_dom"/>
</dbReference>
<dbReference type="SMART" id="SM00089">
    <property type="entry name" value="PKD"/>
    <property type="match status" value="1"/>
</dbReference>
<dbReference type="PANTHER" id="PTHR34819">
    <property type="entry name" value="LARGE CYSTEINE-RICH PERIPLASMIC PROTEIN OMCB"/>
    <property type="match status" value="1"/>
</dbReference>